<name>A0ABW3DB30_9BACL</name>
<dbReference type="SUPFAM" id="SSF48317">
    <property type="entry name" value="Acid phosphatase/Vanadium-dependent haloperoxidase"/>
    <property type="match status" value="1"/>
</dbReference>
<evidence type="ECO:0000313" key="4">
    <source>
        <dbReference type="Proteomes" id="UP001597120"/>
    </source>
</evidence>
<dbReference type="InterPro" id="IPR000326">
    <property type="entry name" value="PAP2/HPO"/>
</dbReference>
<organism evidence="3 4">
    <name type="scientific">Paenibacillus residui</name>
    <dbReference type="NCBI Taxonomy" id="629724"/>
    <lineage>
        <taxon>Bacteria</taxon>
        <taxon>Bacillati</taxon>
        <taxon>Bacillota</taxon>
        <taxon>Bacilli</taxon>
        <taxon>Bacillales</taxon>
        <taxon>Paenibacillaceae</taxon>
        <taxon>Paenibacillus</taxon>
    </lineage>
</organism>
<feature type="transmembrane region" description="Helical" evidence="1">
    <location>
        <begin position="186"/>
        <end position="205"/>
    </location>
</feature>
<feature type="transmembrane region" description="Helical" evidence="1">
    <location>
        <begin position="88"/>
        <end position="106"/>
    </location>
</feature>
<gene>
    <name evidence="3" type="ORF">ACFQ03_11190</name>
</gene>
<feature type="transmembrane region" description="Helical" evidence="1">
    <location>
        <begin position="126"/>
        <end position="148"/>
    </location>
</feature>
<dbReference type="Gene3D" id="1.20.144.10">
    <property type="entry name" value="Phosphatidic acid phosphatase type 2/haloperoxidase"/>
    <property type="match status" value="2"/>
</dbReference>
<keyword evidence="4" id="KW-1185">Reference proteome</keyword>
<evidence type="ECO:0000256" key="1">
    <source>
        <dbReference type="SAM" id="Phobius"/>
    </source>
</evidence>
<proteinExistence type="predicted"/>
<dbReference type="PANTHER" id="PTHR14969">
    <property type="entry name" value="SPHINGOSINE-1-PHOSPHATE PHOSPHOHYDROLASE"/>
    <property type="match status" value="1"/>
</dbReference>
<dbReference type="RefSeq" id="WP_144940350.1">
    <property type="nucleotide sequence ID" value="NZ_JBHTIU010000034.1"/>
</dbReference>
<dbReference type="Pfam" id="PF01569">
    <property type="entry name" value="PAP2"/>
    <property type="match status" value="1"/>
</dbReference>
<protein>
    <submittedName>
        <fullName evidence="3">Phosphatase PAP2 family protein</fullName>
    </submittedName>
</protein>
<keyword evidence="1" id="KW-0472">Membrane</keyword>
<dbReference type="InterPro" id="IPR036938">
    <property type="entry name" value="PAP2/HPO_sf"/>
</dbReference>
<feature type="transmembrane region" description="Helical" evidence="1">
    <location>
        <begin position="59"/>
        <end position="81"/>
    </location>
</feature>
<feature type="transmembrane region" description="Helical" evidence="1">
    <location>
        <begin position="160"/>
        <end position="180"/>
    </location>
</feature>
<dbReference type="CDD" id="cd03392">
    <property type="entry name" value="PAP2_like_2"/>
    <property type="match status" value="1"/>
</dbReference>
<keyword evidence="1" id="KW-1133">Transmembrane helix</keyword>
<sequence>MGQTKKWNTVLILSLLFAACFSLLAFDIDGPAIHYFDSQMIALVQGWEVPVLTLVMKGFTFLGSTEFIVGVAIAVLIYLFAVKKDMRACMFAVAALGGCALLNKILKHSFIRERPELHRLIEETGFSFPSGHSMNSLALYGMIVFLLFRYIHRPLWRGIILLVSAGTVLAIGTSRIYLGVHYPSDVLGGYLASGFWLLLTVWFILRDRGTRPALSGPHSSEGRTSPGTAN</sequence>
<dbReference type="Proteomes" id="UP001597120">
    <property type="component" value="Unassembled WGS sequence"/>
</dbReference>
<comment type="caution">
    <text evidence="3">The sequence shown here is derived from an EMBL/GenBank/DDBJ whole genome shotgun (WGS) entry which is preliminary data.</text>
</comment>
<dbReference type="PANTHER" id="PTHR14969:SF13">
    <property type="entry name" value="AT30094P"/>
    <property type="match status" value="1"/>
</dbReference>
<accession>A0ABW3DB30</accession>
<dbReference type="EMBL" id="JBHTIU010000034">
    <property type="protein sequence ID" value="MFD0869717.1"/>
    <property type="molecule type" value="Genomic_DNA"/>
</dbReference>
<evidence type="ECO:0000259" key="2">
    <source>
        <dbReference type="SMART" id="SM00014"/>
    </source>
</evidence>
<dbReference type="SMART" id="SM00014">
    <property type="entry name" value="acidPPc"/>
    <property type="match status" value="1"/>
</dbReference>
<dbReference type="PROSITE" id="PS51257">
    <property type="entry name" value="PROKAR_LIPOPROTEIN"/>
    <property type="match status" value="1"/>
</dbReference>
<keyword evidence="1" id="KW-0812">Transmembrane</keyword>
<feature type="domain" description="Phosphatidic acid phosphatase type 2/haloperoxidase" evidence="2">
    <location>
        <begin position="88"/>
        <end position="201"/>
    </location>
</feature>
<reference evidence="4" key="1">
    <citation type="journal article" date="2019" name="Int. J. Syst. Evol. Microbiol.">
        <title>The Global Catalogue of Microorganisms (GCM) 10K type strain sequencing project: providing services to taxonomists for standard genome sequencing and annotation.</title>
        <authorList>
            <consortium name="The Broad Institute Genomics Platform"/>
            <consortium name="The Broad Institute Genome Sequencing Center for Infectious Disease"/>
            <person name="Wu L."/>
            <person name="Ma J."/>
        </authorList>
    </citation>
    <scope>NUCLEOTIDE SEQUENCE [LARGE SCALE GENOMIC DNA]</scope>
    <source>
        <strain evidence="4">CCUG 57263</strain>
    </source>
</reference>
<evidence type="ECO:0000313" key="3">
    <source>
        <dbReference type="EMBL" id="MFD0869717.1"/>
    </source>
</evidence>